<dbReference type="InterPro" id="IPR036909">
    <property type="entry name" value="Cyt_c-like_dom_sf"/>
</dbReference>
<evidence type="ECO:0000256" key="3">
    <source>
        <dbReference type="ARBA" id="ARBA00023004"/>
    </source>
</evidence>
<evidence type="ECO:0000259" key="5">
    <source>
        <dbReference type="PROSITE" id="PS51007"/>
    </source>
</evidence>
<feature type="domain" description="Cytochrome c" evidence="5">
    <location>
        <begin position="614"/>
        <end position="707"/>
    </location>
</feature>
<keyword evidence="3 4" id="KW-0408">Iron</keyword>
<accession>A0A426RP99</accession>
<dbReference type="AlphaFoldDB" id="A0A426RP99"/>
<evidence type="ECO:0000313" key="6">
    <source>
        <dbReference type="EMBL" id="RRQ50801.1"/>
    </source>
</evidence>
<dbReference type="GO" id="GO:0020037">
    <property type="term" value="F:heme binding"/>
    <property type="evidence" value="ECO:0007669"/>
    <property type="project" value="InterPro"/>
</dbReference>
<sequence>MKFVFVPITIAFVFLCSCKPSYEETEIPLDTYTLEEGFTLKVLASEPLLKAPVAMDFDDKGRMWVAQMPGYMNDMQGSAENDPVGSIRIIEDLDHDGIADHAKIFLDSLVMPRALAHVYGGLLYAEPPYLWFVEIKDDKPANPVLVDSLYAVEGNPEHQPNGLLLNVDNWIYNAKSNFRYRRKNGVWEKEPTTFRGQWGISKDNFGRLYYNDNSRILLGDYVLPNSLISNKYSVPSSSVDNLITSDQRVYPLHATSVNRGYAKGVLNQDSILINATAACSPLVYRGGTFSDSYDQNVFVCLPEGNLIKRTILNFQGDSITARHAWKDKEFLASTDEGFRPVSIKNAPDGSIYIVDMHRGMIGHHAYLSPYLKKKTSKTRLDTITDFGRILRVKREGTPNLPLPDFKTTNGKELISLLSSDIGWIRDRAQHHLIHRKTDELISEVKNYLLNSAHSWGPLHALYVLEDWNELSFEFLTEVIKKGHQNSMAHALVLSKMYVSEENKDLAKDILDYVLEKDDITLDIYLSSILGDWIKLDSTKFTESLLTVLNRHPENPIVLEALVSGLDGIESGFIDNLDLGEKEFFAFKESIQNAIANENNNKLNPIFSVKSLNEDNRTSGAKLFSQICASCHGINGQGIEGLAPPLINSEHVDRTERLALIMLHGLEGPIHVNGQEYDLNLAMPGLIRNEEISDKDIADLIAYVTNAFSPTPRTLKEKRINELRNIKSSSGTEFTEDELLQFDVEKK</sequence>
<dbReference type="Pfam" id="PF00034">
    <property type="entry name" value="Cytochrom_C"/>
    <property type="match status" value="1"/>
</dbReference>
<dbReference type="InterPro" id="IPR011042">
    <property type="entry name" value="6-blade_b-propeller_TolB-like"/>
</dbReference>
<dbReference type="OrthoDB" id="9808161at2"/>
<dbReference type="Gene3D" id="2.120.10.30">
    <property type="entry name" value="TolB, C-terminal domain"/>
    <property type="match status" value="1"/>
</dbReference>
<dbReference type="PROSITE" id="PS51007">
    <property type="entry name" value="CYTC"/>
    <property type="match status" value="1"/>
</dbReference>
<dbReference type="SUPFAM" id="SSF50952">
    <property type="entry name" value="Soluble quinoprotein glucose dehydrogenase"/>
    <property type="match status" value="1"/>
</dbReference>
<gene>
    <name evidence="6" type="ORF">DZC72_04170</name>
</gene>
<reference evidence="7" key="1">
    <citation type="submission" date="2018-08" db="EMBL/GenBank/DDBJ databases">
        <authorList>
            <person name="Khan S.A."/>
            <person name="J S.E."/>
        </authorList>
    </citation>
    <scope>NUCLEOTIDE SEQUENCE [LARGE SCALE GENOMIC DNA]</scope>
    <source>
        <strain evidence="7">PoM-212</strain>
    </source>
</reference>
<proteinExistence type="predicted"/>
<evidence type="ECO:0000256" key="2">
    <source>
        <dbReference type="ARBA" id="ARBA00022723"/>
    </source>
</evidence>
<comment type="caution">
    <text evidence="6">The sequence shown here is derived from an EMBL/GenBank/DDBJ whole genome shotgun (WGS) entry which is preliminary data.</text>
</comment>
<dbReference type="PROSITE" id="PS51257">
    <property type="entry name" value="PROKAR_LIPOPROTEIN"/>
    <property type="match status" value="1"/>
</dbReference>
<dbReference type="EMBL" id="QUSX01000001">
    <property type="protein sequence ID" value="RRQ50801.1"/>
    <property type="molecule type" value="Genomic_DNA"/>
</dbReference>
<evidence type="ECO:0000256" key="1">
    <source>
        <dbReference type="ARBA" id="ARBA00022617"/>
    </source>
</evidence>
<keyword evidence="1 4" id="KW-0349">Heme</keyword>
<dbReference type="Gene3D" id="1.10.760.10">
    <property type="entry name" value="Cytochrome c-like domain"/>
    <property type="match status" value="1"/>
</dbReference>
<dbReference type="GO" id="GO:0009055">
    <property type="term" value="F:electron transfer activity"/>
    <property type="evidence" value="ECO:0007669"/>
    <property type="project" value="InterPro"/>
</dbReference>
<keyword evidence="2 4" id="KW-0479">Metal-binding</keyword>
<protein>
    <submittedName>
        <fullName evidence="6">Dehydrogenase</fullName>
    </submittedName>
</protein>
<dbReference type="GO" id="GO:0046872">
    <property type="term" value="F:metal ion binding"/>
    <property type="evidence" value="ECO:0007669"/>
    <property type="project" value="UniProtKB-KW"/>
</dbReference>
<organism evidence="6 7">
    <name type="scientific">Maribacter algicola</name>
    <dbReference type="NCBI Taxonomy" id="2498892"/>
    <lineage>
        <taxon>Bacteria</taxon>
        <taxon>Pseudomonadati</taxon>
        <taxon>Bacteroidota</taxon>
        <taxon>Flavobacteriia</taxon>
        <taxon>Flavobacteriales</taxon>
        <taxon>Flavobacteriaceae</taxon>
        <taxon>Maribacter</taxon>
    </lineage>
</organism>
<name>A0A426RP99_9FLAO</name>
<dbReference type="PANTHER" id="PTHR33546:SF1">
    <property type="entry name" value="LARGE, MULTIFUNCTIONAL SECRETED PROTEIN"/>
    <property type="match status" value="1"/>
</dbReference>
<dbReference type="InterPro" id="IPR011041">
    <property type="entry name" value="Quinoprot_gluc/sorb_DH_b-prop"/>
</dbReference>
<dbReference type="RefSeq" id="WP_125221611.1">
    <property type="nucleotide sequence ID" value="NZ_QUSX01000001.1"/>
</dbReference>
<dbReference type="Pfam" id="PF23500">
    <property type="entry name" value="DUF7133"/>
    <property type="match status" value="1"/>
</dbReference>
<dbReference type="InterPro" id="IPR055557">
    <property type="entry name" value="DUF7133"/>
</dbReference>
<evidence type="ECO:0000256" key="4">
    <source>
        <dbReference type="PROSITE-ProRule" id="PRU00433"/>
    </source>
</evidence>
<dbReference type="Proteomes" id="UP000286990">
    <property type="component" value="Unassembled WGS sequence"/>
</dbReference>
<dbReference type="SUPFAM" id="SSF46626">
    <property type="entry name" value="Cytochrome c"/>
    <property type="match status" value="1"/>
</dbReference>
<reference evidence="7" key="2">
    <citation type="submission" date="2018-12" db="EMBL/GenBank/DDBJ databases">
        <title>Maribacter lutimaris sp. nov., isolated from marine sediment.</title>
        <authorList>
            <person name="Kim K.K."/>
        </authorList>
    </citation>
    <scope>NUCLEOTIDE SEQUENCE [LARGE SCALE GENOMIC DNA]</scope>
    <source>
        <strain evidence="7">PoM-212</strain>
    </source>
</reference>
<keyword evidence="7" id="KW-1185">Reference proteome</keyword>
<dbReference type="InterPro" id="IPR009056">
    <property type="entry name" value="Cyt_c-like_dom"/>
</dbReference>
<evidence type="ECO:0000313" key="7">
    <source>
        <dbReference type="Proteomes" id="UP000286990"/>
    </source>
</evidence>
<dbReference type="PANTHER" id="PTHR33546">
    <property type="entry name" value="LARGE, MULTIFUNCTIONAL SECRETED PROTEIN-RELATED"/>
    <property type="match status" value="1"/>
</dbReference>